<name>A0ABT0X423_9ACTN</name>
<accession>A0ABT0X423</accession>
<evidence type="ECO:0000313" key="5">
    <source>
        <dbReference type="Proteomes" id="UP001167160"/>
    </source>
</evidence>
<dbReference type="Proteomes" id="UP001167160">
    <property type="component" value="Unassembled WGS sequence"/>
</dbReference>
<dbReference type="PANTHER" id="PTHR43861:SF1">
    <property type="entry name" value="TRANS-ACONITATE 2-METHYLTRANSFERASE"/>
    <property type="match status" value="1"/>
</dbReference>
<protein>
    <submittedName>
        <fullName evidence="4">Class I SAM-dependent methyltransferase</fullName>
    </submittedName>
</protein>
<evidence type="ECO:0000313" key="4">
    <source>
        <dbReference type="EMBL" id="MCM2577291.1"/>
    </source>
</evidence>
<evidence type="ECO:0000256" key="1">
    <source>
        <dbReference type="ARBA" id="ARBA00022603"/>
    </source>
</evidence>
<sequence>MDAYITRTVQAYERDTARYEAATRAMDATVELDRFTALLPLDSLPVLDAGCAFGRDSALLADRGTEVVGIDLAAGFIQRARELRPDIRFERMDVRALELPDASLAGVWCQATLLHLRDEHVAEALGEFARVLVPGGVLFAGFKAGSGEEVTVEGFSSDGARFFRYQSPESVRGLLEAAGFRVLNVRTENERRRFGPGYRDIDWIHAFAVVPGGGPPGR</sequence>
<dbReference type="RefSeq" id="WP_251411878.1">
    <property type="nucleotide sequence ID" value="NZ_JAMQGM010000017.1"/>
</dbReference>
<dbReference type="Gene3D" id="3.40.50.150">
    <property type="entry name" value="Vaccinia Virus protein VP39"/>
    <property type="match status" value="1"/>
</dbReference>
<evidence type="ECO:0000259" key="3">
    <source>
        <dbReference type="Pfam" id="PF13649"/>
    </source>
</evidence>
<dbReference type="GO" id="GO:0032259">
    <property type="term" value="P:methylation"/>
    <property type="evidence" value="ECO:0007669"/>
    <property type="project" value="UniProtKB-KW"/>
</dbReference>
<reference evidence="4" key="1">
    <citation type="journal article" date="2023" name="Int. J. Syst. Evol. Microbiol.">
        <title>Streptomyces meridianus sp. nov. isolated from brackish water of the Tagus estuary in Alcochete, Portugal.</title>
        <authorList>
            <person name="Santos J.D.N."/>
            <person name="Klimek D."/>
            <person name="Calusinska M."/>
            <person name="Lobo Da Cunha A."/>
            <person name="Catita J."/>
            <person name="Goncalves H."/>
            <person name="Gonzalez I."/>
            <person name="Reyes F."/>
            <person name="Lage O.M."/>
        </authorList>
    </citation>
    <scope>NUCLEOTIDE SEQUENCE</scope>
    <source>
        <strain evidence="4">MTZ3.1</strain>
    </source>
</reference>
<dbReference type="InterPro" id="IPR029063">
    <property type="entry name" value="SAM-dependent_MTases_sf"/>
</dbReference>
<comment type="caution">
    <text evidence="4">The sequence shown here is derived from an EMBL/GenBank/DDBJ whole genome shotgun (WGS) entry which is preliminary data.</text>
</comment>
<dbReference type="CDD" id="cd02440">
    <property type="entry name" value="AdoMet_MTases"/>
    <property type="match status" value="1"/>
</dbReference>
<dbReference type="GO" id="GO:0008168">
    <property type="term" value="F:methyltransferase activity"/>
    <property type="evidence" value="ECO:0007669"/>
    <property type="project" value="UniProtKB-KW"/>
</dbReference>
<dbReference type="Pfam" id="PF13649">
    <property type="entry name" value="Methyltransf_25"/>
    <property type="match status" value="1"/>
</dbReference>
<gene>
    <name evidence="4" type="ORF">M1E25_07990</name>
</gene>
<feature type="domain" description="Methyltransferase" evidence="3">
    <location>
        <begin position="46"/>
        <end position="136"/>
    </location>
</feature>
<organism evidence="4 5">
    <name type="scientific">Streptomyces meridianus</name>
    <dbReference type="NCBI Taxonomy" id="2938945"/>
    <lineage>
        <taxon>Bacteria</taxon>
        <taxon>Bacillati</taxon>
        <taxon>Actinomycetota</taxon>
        <taxon>Actinomycetes</taxon>
        <taxon>Kitasatosporales</taxon>
        <taxon>Streptomycetaceae</taxon>
        <taxon>Streptomyces</taxon>
    </lineage>
</organism>
<dbReference type="InterPro" id="IPR041698">
    <property type="entry name" value="Methyltransf_25"/>
</dbReference>
<keyword evidence="5" id="KW-1185">Reference proteome</keyword>
<dbReference type="EMBL" id="JAMQGM010000017">
    <property type="protein sequence ID" value="MCM2577291.1"/>
    <property type="molecule type" value="Genomic_DNA"/>
</dbReference>
<keyword evidence="2" id="KW-0808">Transferase</keyword>
<evidence type="ECO:0000256" key="2">
    <source>
        <dbReference type="ARBA" id="ARBA00022679"/>
    </source>
</evidence>
<dbReference type="PANTHER" id="PTHR43861">
    <property type="entry name" value="TRANS-ACONITATE 2-METHYLTRANSFERASE-RELATED"/>
    <property type="match status" value="1"/>
</dbReference>
<keyword evidence="1 4" id="KW-0489">Methyltransferase</keyword>
<dbReference type="SUPFAM" id="SSF53335">
    <property type="entry name" value="S-adenosyl-L-methionine-dependent methyltransferases"/>
    <property type="match status" value="1"/>
</dbReference>
<proteinExistence type="predicted"/>